<accession>A0AAD7GCN4</accession>
<feature type="region of interest" description="Disordered" evidence="1">
    <location>
        <begin position="71"/>
        <end position="97"/>
    </location>
</feature>
<organism evidence="2 3">
    <name type="scientific">Mycena rosella</name>
    <name type="common">Pink bonnet</name>
    <name type="synonym">Agaricus rosellus</name>
    <dbReference type="NCBI Taxonomy" id="1033263"/>
    <lineage>
        <taxon>Eukaryota</taxon>
        <taxon>Fungi</taxon>
        <taxon>Dikarya</taxon>
        <taxon>Basidiomycota</taxon>
        <taxon>Agaricomycotina</taxon>
        <taxon>Agaricomycetes</taxon>
        <taxon>Agaricomycetidae</taxon>
        <taxon>Agaricales</taxon>
        <taxon>Marasmiineae</taxon>
        <taxon>Mycenaceae</taxon>
        <taxon>Mycena</taxon>
    </lineage>
</organism>
<feature type="compositionally biased region" description="Basic and acidic residues" evidence="1">
    <location>
        <begin position="78"/>
        <end position="97"/>
    </location>
</feature>
<dbReference type="Proteomes" id="UP001221757">
    <property type="component" value="Unassembled WGS sequence"/>
</dbReference>
<reference evidence="2" key="1">
    <citation type="submission" date="2023-03" db="EMBL/GenBank/DDBJ databases">
        <title>Massive genome expansion in bonnet fungi (Mycena s.s.) driven by repeated elements and novel gene families across ecological guilds.</title>
        <authorList>
            <consortium name="Lawrence Berkeley National Laboratory"/>
            <person name="Harder C.B."/>
            <person name="Miyauchi S."/>
            <person name="Viragh M."/>
            <person name="Kuo A."/>
            <person name="Thoen E."/>
            <person name="Andreopoulos B."/>
            <person name="Lu D."/>
            <person name="Skrede I."/>
            <person name="Drula E."/>
            <person name="Henrissat B."/>
            <person name="Morin E."/>
            <person name="Kohler A."/>
            <person name="Barry K."/>
            <person name="LaButti K."/>
            <person name="Morin E."/>
            <person name="Salamov A."/>
            <person name="Lipzen A."/>
            <person name="Mereny Z."/>
            <person name="Hegedus B."/>
            <person name="Baldrian P."/>
            <person name="Stursova M."/>
            <person name="Weitz H."/>
            <person name="Taylor A."/>
            <person name="Grigoriev I.V."/>
            <person name="Nagy L.G."/>
            <person name="Martin F."/>
            <person name="Kauserud H."/>
        </authorList>
    </citation>
    <scope>NUCLEOTIDE SEQUENCE</scope>
    <source>
        <strain evidence="2">CBHHK067</strain>
    </source>
</reference>
<name>A0AAD7GCN4_MYCRO</name>
<feature type="region of interest" description="Disordered" evidence="1">
    <location>
        <begin position="122"/>
        <end position="143"/>
    </location>
</feature>
<feature type="compositionally biased region" description="Basic and acidic residues" evidence="1">
    <location>
        <begin position="122"/>
        <end position="137"/>
    </location>
</feature>
<evidence type="ECO:0000256" key="1">
    <source>
        <dbReference type="SAM" id="MobiDB-lite"/>
    </source>
</evidence>
<proteinExistence type="predicted"/>
<gene>
    <name evidence="2" type="ORF">B0H17DRAFT_1332079</name>
</gene>
<comment type="caution">
    <text evidence="2">The sequence shown here is derived from an EMBL/GenBank/DDBJ whole genome shotgun (WGS) entry which is preliminary data.</text>
</comment>
<dbReference type="AlphaFoldDB" id="A0AAD7GCN4"/>
<protein>
    <submittedName>
        <fullName evidence="2">Uncharacterized protein</fullName>
    </submittedName>
</protein>
<evidence type="ECO:0000313" key="2">
    <source>
        <dbReference type="EMBL" id="KAJ7688347.1"/>
    </source>
</evidence>
<evidence type="ECO:0000313" key="3">
    <source>
        <dbReference type="Proteomes" id="UP001221757"/>
    </source>
</evidence>
<sequence length="143" mass="15645">MAATLPSSPSELKHLEKQILKEAKVEASQVKHTFKDVDATEKAAAKAQKSANKAEKQTEKLGKQEAAAAKALNKATHHHDSVLTDLSSSERDLKLKHQQDVKLQSDLEAKKAQAEALLHTQKVHDGAREEKLREVREAVAAAT</sequence>
<keyword evidence="3" id="KW-1185">Reference proteome</keyword>
<dbReference type="EMBL" id="JARKIE010000079">
    <property type="protein sequence ID" value="KAJ7688347.1"/>
    <property type="molecule type" value="Genomic_DNA"/>
</dbReference>